<comment type="caution">
    <text evidence="1">The sequence shown here is derived from an EMBL/GenBank/DDBJ whole genome shotgun (WGS) entry which is preliminary data.</text>
</comment>
<name>A0AA92TJU0_9BACT</name>
<protein>
    <submittedName>
        <fullName evidence="1">Uncharacterized protein</fullName>
    </submittedName>
</protein>
<proteinExistence type="predicted"/>
<dbReference type="RefSeq" id="WP_151201805.1">
    <property type="nucleotide sequence ID" value="NZ_CATKVV010000003.1"/>
</dbReference>
<dbReference type="Proteomes" id="UP000286113">
    <property type="component" value="Unassembled WGS sequence"/>
</dbReference>
<sequence length="75" mass="8460">MEETNKDRIMRSILASERLAALGDYNPTDFETIEDALCSDNAIVKTVAMIIMGDKKTETQVYNEVSNYLINNIDV</sequence>
<evidence type="ECO:0000313" key="1">
    <source>
        <dbReference type="EMBL" id="RGS45641.1"/>
    </source>
</evidence>
<accession>A0AA92TJU0</accession>
<evidence type="ECO:0000313" key="2">
    <source>
        <dbReference type="Proteomes" id="UP000286113"/>
    </source>
</evidence>
<dbReference type="AlphaFoldDB" id="A0AA92TJU0"/>
<dbReference type="EMBL" id="QRVN01000031">
    <property type="protein sequence ID" value="RGS45641.1"/>
    <property type="molecule type" value="Genomic_DNA"/>
</dbReference>
<reference evidence="1 2" key="1">
    <citation type="submission" date="2018-08" db="EMBL/GenBank/DDBJ databases">
        <title>A genome reference for cultivated species of the human gut microbiota.</title>
        <authorList>
            <person name="Zou Y."/>
            <person name="Xue W."/>
            <person name="Luo G."/>
        </authorList>
    </citation>
    <scope>NUCLEOTIDE SEQUENCE [LARGE SCALE GENOMIC DNA]</scope>
    <source>
        <strain evidence="1 2">AF22-1</strain>
    </source>
</reference>
<gene>
    <name evidence="1" type="ORF">DWX90_12750</name>
</gene>
<organism evidence="1 2">
    <name type="scientific">Segatella copri</name>
    <dbReference type="NCBI Taxonomy" id="165179"/>
    <lineage>
        <taxon>Bacteria</taxon>
        <taxon>Pseudomonadati</taxon>
        <taxon>Bacteroidota</taxon>
        <taxon>Bacteroidia</taxon>
        <taxon>Bacteroidales</taxon>
        <taxon>Prevotellaceae</taxon>
        <taxon>Segatella</taxon>
    </lineage>
</organism>